<keyword evidence="2" id="KW-1185">Reference proteome</keyword>
<dbReference type="SUPFAM" id="SSF46785">
    <property type="entry name" value="Winged helix' DNA-binding domain"/>
    <property type="match status" value="1"/>
</dbReference>
<dbReference type="EMBL" id="HF582854">
    <property type="protein sequence ID" value="CCQ35879.1"/>
    <property type="molecule type" value="Genomic_DNA"/>
</dbReference>
<organism evidence="1 2">
    <name type="scientific">Natronomonas moolapensis (strain DSM 18674 / CECT 7526 / JCM 14361 / 8.8.11)</name>
    <dbReference type="NCBI Taxonomy" id="268739"/>
    <lineage>
        <taxon>Archaea</taxon>
        <taxon>Methanobacteriati</taxon>
        <taxon>Methanobacteriota</taxon>
        <taxon>Stenosarchaea group</taxon>
        <taxon>Halobacteria</taxon>
        <taxon>Halobacteriales</taxon>
        <taxon>Natronomonadaceae</taxon>
        <taxon>Natronomonas</taxon>
    </lineage>
</organism>
<protein>
    <submittedName>
        <fullName evidence="1">PadR family transcription regulator</fullName>
    </submittedName>
</protein>
<name>M1XKH0_NATM8</name>
<sequence length="102" mass="11352">MEWLTSGLRRDVCVLLYGGQRRAQTLKSAIEARYDRRVKPDRFYGALDALESSGFVDTHVEGLEDVYSLTDAGRQSVETHAEWLCGRVDPGSDARTGEDGDT</sequence>
<dbReference type="STRING" id="268739.Nmlp_1684"/>
<dbReference type="Proteomes" id="UP000011867">
    <property type="component" value="Chromosome"/>
</dbReference>
<dbReference type="HOGENOM" id="CLU_179019_0_0_2"/>
<accession>M1XKH0</accession>
<dbReference type="InterPro" id="IPR036388">
    <property type="entry name" value="WH-like_DNA-bd_sf"/>
</dbReference>
<dbReference type="RefSeq" id="WP_015408715.1">
    <property type="nucleotide sequence ID" value="NC_020388.1"/>
</dbReference>
<proteinExistence type="predicted"/>
<dbReference type="InterPro" id="IPR036390">
    <property type="entry name" value="WH_DNA-bd_sf"/>
</dbReference>
<evidence type="ECO:0000313" key="2">
    <source>
        <dbReference type="Proteomes" id="UP000011867"/>
    </source>
</evidence>
<dbReference type="GeneID" id="14650839"/>
<evidence type="ECO:0000313" key="1">
    <source>
        <dbReference type="EMBL" id="CCQ35879.1"/>
    </source>
</evidence>
<reference evidence="1 2" key="1">
    <citation type="journal article" date="2013" name="Genome Announc.">
        <title>Genome of the haloarchaeon Natronomonas moolapensis, a neutrophilic member of a previously haloalkaliphilic genus.</title>
        <authorList>
            <person name="Dyall-Smith M.L."/>
            <person name="Pfeiffer F."/>
            <person name="Oberwinkler T."/>
            <person name="Klee K."/>
            <person name="Rampp M."/>
            <person name="Palm P."/>
            <person name="Gross K."/>
            <person name="Schuster S.C."/>
            <person name="Oesterhelt D."/>
        </authorList>
    </citation>
    <scope>NUCLEOTIDE SEQUENCE [LARGE SCALE GENOMIC DNA]</scope>
    <source>
        <strain evidence="2">DSM 18674 / JCM 14361 / 8.8.11</strain>
    </source>
</reference>
<dbReference type="AlphaFoldDB" id="M1XKH0"/>
<dbReference type="Gene3D" id="1.10.10.10">
    <property type="entry name" value="Winged helix-like DNA-binding domain superfamily/Winged helix DNA-binding domain"/>
    <property type="match status" value="1"/>
</dbReference>
<dbReference type="KEGG" id="nmo:Nmlp_1684"/>
<dbReference type="eggNOG" id="arCOG00004">
    <property type="taxonomic scope" value="Archaea"/>
</dbReference>
<gene>
    <name evidence="1" type="ordered locus">Nmlp_1684</name>
</gene>